<dbReference type="EMBL" id="JAGTXB010000002">
    <property type="protein sequence ID" value="MBS0026527.1"/>
    <property type="molecule type" value="Genomic_DNA"/>
</dbReference>
<dbReference type="InterPro" id="IPR000537">
    <property type="entry name" value="UbiA_prenyltransferase"/>
</dbReference>
<accession>A0ABS5IU85</accession>
<reference evidence="6 7" key="1">
    <citation type="submission" date="2021-04" db="EMBL/GenBank/DDBJ databases">
        <title>Chitinophaga sp. nov., isolated from the rhizosphere soil.</title>
        <authorList>
            <person name="He S."/>
        </authorList>
    </citation>
    <scope>NUCLEOTIDE SEQUENCE [LARGE SCALE GENOMIC DNA]</scope>
    <source>
        <strain evidence="6 7">2R12</strain>
    </source>
</reference>
<feature type="transmembrane region" description="Helical" evidence="5">
    <location>
        <begin position="154"/>
        <end position="175"/>
    </location>
</feature>
<evidence type="ECO:0000313" key="6">
    <source>
        <dbReference type="EMBL" id="MBS0026527.1"/>
    </source>
</evidence>
<name>A0ABS5IU85_9BACT</name>
<keyword evidence="2 5" id="KW-0812">Transmembrane</keyword>
<protein>
    <submittedName>
        <fullName evidence="6">UbiA family prenyltransferase</fullName>
    </submittedName>
</protein>
<comment type="caution">
    <text evidence="6">The sequence shown here is derived from an EMBL/GenBank/DDBJ whole genome shotgun (WGS) entry which is preliminary data.</text>
</comment>
<keyword evidence="7" id="KW-1185">Reference proteome</keyword>
<feature type="transmembrane region" description="Helical" evidence="5">
    <location>
        <begin position="37"/>
        <end position="57"/>
    </location>
</feature>
<gene>
    <name evidence="6" type="ORF">KE626_04310</name>
</gene>
<comment type="subcellular location">
    <subcellularLocation>
        <location evidence="1">Membrane</location>
        <topology evidence="1">Multi-pass membrane protein</topology>
    </subcellularLocation>
</comment>
<evidence type="ECO:0000256" key="5">
    <source>
        <dbReference type="SAM" id="Phobius"/>
    </source>
</evidence>
<dbReference type="Pfam" id="PF01040">
    <property type="entry name" value="UbiA"/>
    <property type="match status" value="1"/>
</dbReference>
<evidence type="ECO:0000256" key="4">
    <source>
        <dbReference type="ARBA" id="ARBA00023136"/>
    </source>
</evidence>
<keyword evidence="4 5" id="KW-0472">Membrane</keyword>
<evidence type="ECO:0000256" key="3">
    <source>
        <dbReference type="ARBA" id="ARBA00022989"/>
    </source>
</evidence>
<feature type="transmembrane region" description="Helical" evidence="5">
    <location>
        <begin position="204"/>
        <end position="222"/>
    </location>
</feature>
<feature type="transmembrane region" description="Helical" evidence="5">
    <location>
        <begin position="6"/>
        <end position="25"/>
    </location>
</feature>
<evidence type="ECO:0000313" key="7">
    <source>
        <dbReference type="Proteomes" id="UP000676386"/>
    </source>
</evidence>
<proteinExistence type="predicted"/>
<dbReference type="Gene3D" id="1.20.120.1780">
    <property type="entry name" value="UbiA prenyltransferase"/>
    <property type="match status" value="1"/>
</dbReference>
<feature type="transmembrane region" description="Helical" evidence="5">
    <location>
        <begin position="228"/>
        <end position="252"/>
    </location>
</feature>
<dbReference type="PANTHER" id="PTHR42723">
    <property type="entry name" value="CHLOROPHYLL SYNTHASE"/>
    <property type="match status" value="1"/>
</dbReference>
<sequence>MEIYFNDIVDAILPNLLAFFTAWIYSSQPFRDITLPLLRCLVYSVIYIYTFCISNQINSIEEDKINKPYRALPTGYVTLPGTRKRLLFYNVVYLLVGGLYDILWWSLAWQIVTYLLNFRGWSHHWFTKNVLGMTLGTIILLNAQFNIATESVHLSISTIAYIFIISLWAGVALPIQDMRDQEGDREMGRKTLPLVYGDHQARKILFINFALVCPIIFLLLLLTQLPFIIIITSGIPVAILVISIATHWLIAFRILRFKTPREDNLTYHIYVILFCISIPIICVL</sequence>
<evidence type="ECO:0000256" key="2">
    <source>
        <dbReference type="ARBA" id="ARBA00022692"/>
    </source>
</evidence>
<feature type="transmembrane region" description="Helical" evidence="5">
    <location>
        <begin position="86"/>
        <end position="109"/>
    </location>
</feature>
<dbReference type="PANTHER" id="PTHR42723:SF1">
    <property type="entry name" value="CHLOROPHYLL SYNTHASE, CHLOROPLASTIC"/>
    <property type="match status" value="1"/>
</dbReference>
<feature type="transmembrane region" description="Helical" evidence="5">
    <location>
        <begin position="130"/>
        <end position="148"/>
    </location>
</feature>
<dbReference type="RefSeq" id="WP_211971669.1">
    <property type="nucleotide sequence ID" value="NZ_CBFHAM010000048.1"/>
</dbReference>
<dbReference type="InterPro" id="IPR050475">
    <property type="entry name" value="Prenyltransferase_related"/>
</dbReference>
<keyword evidence="3 5" id="KW-1133">Transmembrane helix</keyword>
<dbReference type="Proteomes" id="UP000676386">
    <property type="component" value="Unassembled WGS sequence"/>
</dbReference>
<organism evidence="6 7">
    <name type="scientific">Chitinophaga hostae</name>
    <dbReference type="NCBI Taxonomy" id="2831022"/>
    <lineage>
        <taxon>Bacteria</taxon>
        <taxon>Pseudomonadati</taxon>
        <taxon>Bacteroidota</taxon>
        <taxon>Chitinophagia</taxon>
        <taxon>Chitinophagales</taxon>
        <taxon>Chitinophagaceae</taxon>
        <taxon>Chitinophaga</taxon>
    </lineage>
</organism>
<feature type="transmembrane region" description="Helical" evidence="5">
    <location>
        <begin position="264"/>
        <end position="281"/>
    </location>
</feature>
<dbReference type="CDD" id="cd13965">
    <property type="entry name" value="PT_UbiA_3"/>
    <property type="match status" value="1"/>
</dbReference>
<evidence type="ECO:0000256" key="1">
    <source>
        <dbReference type="ARBA" id="ARBA00004141"/>
    </source>
</evidence>